<feature type="region of interest" description="Disordered" evidence="1">
    <location>
        <begin position="1"/>
        <end position="42"/>
    </location>
</feature>
<evidence type="ECO:0000313" key="3">
    <source>
        <dbReference type="Proteomes" id="UP000076842"/>
    </source>
</evidence>
<proteinExistence type="predicted"/>
<feature type="region of interest" description="Disordered" evidence="1">
    <location>
        <begin position="91"/>
        <end position="113"/>
    </location>
</feature>
<organism evidence="2 3">
    <name type="scientific">Calocera cornea HHB12733</name>
    <dbReference type="NCBI Taxonomy" id="1353952"/>
    <lineage>
        <taxon>Eukaryota</taxon>
        <taxon>Fungi</taxon>
        <taxon>Dikarya</taxon>
        <taxon>Basidiomycota</taxon>
        <taxon>Agaricomycotina</taxon>
        <taxon>Dacrymycetes</taxon>
        <taxon>Dacrymycetales</taxon>
        <taxon>Dacrymycetaceae</taxon>
        <taxon>Calocera</taxon>
    </lineage>
</organism>
<accession>A0A165CMQ5</accession>
<dbReference type="Proteomes" id="UP000076842">
    <property type="component" value="Unassembled WGS sequence"/>
</dbReference>
<name>A0A165CMQ5_9BASI</name>
<protein>
    <submittedName>
        <fullName evidence="2">Uncharacterized protein</fullName>
    </submittedName>
</protein>
<evidence type="ECO:0000256" key="1">
    <source>
        <dbReference type="SAM" id="MobiDB-lite"/>
    </source>
</evidence>
<feature type="compositionally biased region" description="Pro residues" evidence="1">
    <location>
        <begin position="94"/>
        <end position="107"/>
    </location>
</feature>
<keyword evidence="3" id="KW-1185">Reference proteome</keyword>
<dbReference type="AlphaFoldDB" id="A0A165CMQ5"/>
<feature type="compositionally biased region" description="Pro residues" evidence="1">
    <location>
        <begin position="1"/>
        <end position="20"/>
    </location>
</feature>
<evidence type="ECO:0000313" key="2">
    <source>
        <dbReference type="EMBL" id="KZT51061.1"/>
    </source>
</evidence>
<gene>
    <name evidence="2" type="ORF">CALCODRAFT_153693</name>
</gene>
<sequence length="253" mass="27163">MAPPPPPPPLTRRLASPPPLGTRRPPRALDNPPPSPSGGRHVPRPGSVVPFLLFFLTSALWPVSCLANLAASPASVHCPLSIDCFASYSDRPRPSPNRPPQAPPAGPEQPRALFPRRGWPVRAHSAPASSRRASILRLSAEDRRTVAPGWWCIGQSDAARVRSYCYCCICTCTAIGGRQAAGCSLGQDLPTPLCPSPACPYRAADWLAPSSSSCEATRCASDGRCCDRKSTDWPTGCRHKSPEWHTTFPMGNE</sequence>
<reference evidence="2 3" key="1">
    <citation type="journal article" date="2016" name="Mol. Biol. Evol.">
        <title>Comparative Genomics of Early-Diverging Mushroom-Forming Fungi Provides Insights into the Origins of Lignocellulose Decay Capabilities.</title>
        <authorList>
            <person name="Nagy L.G."/>
            <person name="Riley R."/>
            <person name="Tritt A."/>
            <person name="Adam C."/>
            <person name="Daum C."/>
            <person name="Floudas D."/>
            <person name="Sun H."/>
            <person name="Yadav J.S."/>
            <person name="Pangilinan J."/>
            <person name="Larsson K.H."/>
            <person name="Matsuura K."/>
            <person name="Barry K."/>
            <person name="Labutti K."/>
            <person name="Kuo R."/>
            <person name="Ohm R.A."/>
            <person name="Bhattacharya S.S."/>
            <person name="Shirouzu T."/>
            <person name="Yoshinaga Y."/>
            <person name="Martin F.M."/>
            <person name="Grigoriev I.V."/>
            <person name="Hibbett D.S."/>
        </authorList>
    </citation>
    <scope>NUCLEOTIDE SEQUENCE [LARGE SCALE GENOMIC DNA]</scope>
    <source>
        <strain evidence="2 3">HHB12733</strain>
    </source>
</reference>
<dbReference type="InParanoid" id="A0A165CMQ5"/>
<dbReference type="EMBL" id="KV424128">
    <property type="protein sequence ID" value="KZT51061.1"/>
    <property type="molecule type" value="Genomic_DNA"/>
</dbReference>